<dbReference type="Gene3D" id="1.20.120.450">
    <property type="entry name" value="dinb family like domain"/>
    <property type="match status" value="1"/>
</dbReference>
<dbReference type="PANTHER" id="PTHR40758:SF1">
    <property type="entry name" value="CONSERVED PROTEIN"/>
    <property type="match status" value="1"/>
</dbReference>
<dbReference type="GO" id="GO:0005886">
    <property type="term" value="C:plasma membrane"/>
    <property type="evidence" value="ECO:0007669"/>
    <property type="project" value="TreeGrafter"/>
</dbReference>
<accession>A0A1B1NDM9</accession>
<dbReference type="EMBL" id="CP014989">
    <property type="protein sequence ID" value="ANS79524.1"/>
    <property type="molecule type" value="Genomic_DNA"/>
</dbReference>
<dbReference type="SUPFAM" id="SSF109854">
    <property type="entry name" value="DinB/YfiT-like putative metalloenzymes"/>
    <property type="match status" value="1"/>
</dbReference>
<organism evidence="2 3">
    <name type="scientific">Serinicoccus hydrothermalis</name>
    <dbReference type="NCBI Taxonomy" id="1758689"/>
    <lineage>
        <taxon>Bacteria</taxon>
        <taxon>Bacillati</taxon>
        <taxon>Actinomycetota</taxon>
        <taxon>Actinomycetes</taxon>
        <taxon>Micrococcales</taxon>
        <taxon>Ornithinimicrobiaceae</taxon>
        <taxon>Serinicoccus</taxon>
    </lineage>
</organism>
<keyword evidence="3" id="KW-1185">Reference proteome</keyword>
<reference evidence="2 3" key="1">
    <citation type="submission" date="2016-03" db="EMBL/GenBank/DDBJ databases">
        <title>Shallow-sea hydrothermal system.</title>
        <authorList>
            <person name="Tang K."/>
        </authorList>
    </citation>
    <scope>NUCLEOTIDE SEQUENCE [LARGE SCALE GENOMIC DNA]</scope>
    <source>
        <strain evidence="2 3">JLT9</strain>
    </source>
</reference>
<evidence type="ECO:0000259" key="1">
    <source>
        <dbReference type="Pfam" id="PF11716"/>
    </source>
</evidence>
<dbReference type="AlphaFoldDB" id="A0A1B1NDM9"/>
<protein>
    <recommendedName>
        <fullName evidence="1">Mycothiol-dependent maleylpyruvate isomerase metal-binding domain-containing protein</fullName>
    </recommendedName>
</protein>
<dbReference type="NCBIfam" id="TIGR03083">
    <property type="entry name" value="maleylpyruvate isomerase family mycothiol-dependent enzyme"/>
    <property type="match status" value="1"/>
</dbReference>
<proteinExistence type="predicted"/>
<dbReference type="Pfam" id="PF11716">
    <property type="entry name" value="MDMPI_N"/>
    <property type="match status" value="1"/>
</dbReference>
<name>A0A1B1NDM9_9MICO</name>
<dbReference type="InterPro" id="IPR034660">
    <property type="entry name" value="DinB/YfiT-like"/>
</dbReference>
<evidence type="ECO:0000313" key="3">
    <source>
        <dbReference type="Proteomes" id="UP000092482"/>
    </source>
</evidence>
<dbReference type="GO" id="GO:0046872">
    <property type="term" value="F:metal ion binding"/>
    <property type="evidence" value="ECO:0007669"/>
    <property type="project" value="InterPro"/>
</dbReference>
<sequence length="236" mass="25187">MNKPLPDYLGHVEADVSRIVQLLGAADPQDLARPVAACPEWDVAVVVGHLGGVHRMVIHAVRHREPSGGSRAHLPGAEVDLAPWLAAGTAEMVDLLRLPPERPAWSFDPQGRSVAFWRRRQAMESLVHRIDVEQALGKPSPVDATLASDGVSEVLDTLVRLRQAEGSVILPDHAIALVASDVGLTWALGVGEPVGALRGTAADLLSTLWRRNTGQTVDITGDVAAVREMLALPLVP</sequence>
<feature type="domain" description="Mycothiol-dependent maleylpyruvate isomerase metal-binding" evidence="1">
    <location>
        <begin position="17"/>
        <end position="132"/>
    </location>
</feature>
<dbReference type="STRING" id="1758689.SGUI_2128"/>
<dbReference type="PANTHER" id="PTHR40758">
    <property type="entry name" value="CONSERVED PROTEIN"/>
    <property type="match status" value="1"/>
</dbReference>
<evidence type="ECO:0000313" key="2">
    <source>
        <dbReference type="EMBL" id="ANS79524.1"/>
    </source>
</evidence>
<gene>
    <name evidence="2" type="ORF">SGUI_2128</name>
</gene>
<dbReference type="Proteomes" id="UP000092482">
    <property type="component" value="Chromosome"/>
</dbReference>
<dbReference type="InterPro" id="IPR017517">
    <property type="entry name" value="Maleyloyr_isom"/>
</dbReference>
<dbReference type="KEGG" id="serj:SGUI_2128"/>
<dbReference type="InterPro" id="IPR024344">
    <property type="entry name" value="MDMPI_metal-binding"/>
</dbReference>